<name>A0A0F8VCS1_9EURO</name>
<keyword evidence="4" id="KW-0521">NADP</keyword>
<dbReference type="InterPro" id="IPR000960">
    <property type="entry name" value="Flavin_mOase"/>
</dbReference>
<proteinExistence type="inferred from homology"/>
<evidence type="ECO:0000313" key="6">
    <source>
        <dbReference type="EMBL" id="KKK20851.1"/>
    </source>
</evidence>
<dbReference type="InterPro" id="IPR020946">
    <property type="entry name" value="Flavin_mOase-like"/>
</dbReference>
<dbReference type="Proteomes" id="UP000034291">
    <property type="component" value="Unassembled WGS sequence"/>
</dbReference>
<keyword evidence="6" id="KW-0503">Monooxygenase</keyword>
<comment type="caution">
    <text evidence="6">The sequence shown here is derived from an EMBL/GenBank/DDBJ whole genome shotgun (WGS) entry which is preliminary data.</text>
</comment>
<sequence length="573" mass="64986">MEAHSAEVIVIGTGVGGLAAAKTYLELSPDTDLLLIEKRPTLGGVWAEENCYEGLKTNNLKGTYEFTDFPMDAKYGVKDNAHIPGFVLHQYFNDFADHFDLRRRIHFNTRVFEAEKLETGWKLNADTSDGRSIVYSCDKLIVCSGLASNPNPITMRGQDEFGKPVLNHCQLREQAAKIAEDPNAESVTVVGASKTGYDAVHLMASHGKKVEWIIRESGGGGVWMTLPWVNLGLGETKLEDLATCRFFTWFSPCIWGDFDGYTWIRKMLHRTRVGRYLVHSFWEKMRMDVIATNGYRKEEPLKHLEPQESLFWSARVGILNYPSDIHEYLRSGQVTITKKDISHLSSQGKVNFPDGTSLKTDALIAITGWKLAPTIKYKPEGIDSSLGIPSSTLSSDDEAFWGKLDGQADKEILNKFPYLRNQPRQKIPYTQSVSPFRLYRGIAPPGLTEKSDHSLAYVKMVHSTSNIILAETQALWVYAYLNGKLDINREDVYHQTALSSRFGKHRYPCGFSSWWPEFVYDAIPYADMLLSDVGVKSRRKPTMRQEMFEGYTIHDYKGINQEWKKAQEMKGKN</sequence>
<evidence type="ECO:0000256" key="5">
    <source>
        <dbReference type="ARBA" id="ARBA00023002"/>
    </source>
</evidence>
<evidence type="ECO:0000313" key="7">
    <source>
        <dbReference type="Proteomes" id="UP000034291"/>
    </source>
</evidence>
<dbReference type="GO" id="GO:0004499">
    <property type="term" value="F:N,N-dimethylaniline monooxygenase activity"/>
    <property type="evidence" value="ECO:0007669"/>
    <property type="project" value="InterPro"/>
</dbReference>
<keyword evidence="7" id="KW-1185">Reference proteome</keyword>
<gene>
    <name evidence="6" type="ORF">ARAM_005295</name>
</gene>
<reference evidence="6 7" key="1">
    <citation type="submission" date="2015-02" db="EMBL/GenBank/DDBJ databases">
        <title>Draft Genome Sequences of Two Closely-Related Aflatoxigenic Aspergillus Species Obtained from the Cote d'Ivoire.</title>
        <authorList>
            <person name="Moore G.G."/>
            <person name="Beltz S.B."/>
            <person name="Mack B.M."/>
        </authorList>
    </citation>
    <scope>NUCLEOTIDE SEQUENCE [LARGE SCALE GENOMIC DNA]</scope>
    <source>
        <strain evidence="6 7">SRRC1468</strain>
    </source>
</reference>
<dbReference type="Gene3D" id="3.50.50.60">
    <property type="entry name" value="FAD/NAD(P)-binding domain"/>
    <property type="match status" value="1"/>
</dbReference>
<keyword evidence="2" id="KW-0285">Flavoprotein</keyword>
<dbReference type="Pfam" id="PF00743">
    <property type="entry name" value="FMO-like"/>
    <property type="match status" value="1"/>
</dbReference>
<dbReference type="GO" id="GO:0050660">
    <property type="term" value="F:flavin adenine dinucleotide binding"/>
    <property type="evidence" value="ECO:0007669"/>
    <property type="project" value="InterPro"/>
</dbReference>
<dbReference type="InterPro" id="IPR036188">
    <property type="entry name" value="FAD/NAD-bd_sf"/>
</dbReference>
<dbReference type="PANTHER" id="PTHR23023">
    <property type="entry name" value="DIMETHYLANILINE MONOOXYGENASE"/>
    <property type="match status" value="1"/>
</dbReference>
<keyword evidence="5" id="KW-0560">Oxidoreductase</keyword>
<dbReference type="EMBL" id="JZBS01001937">
    <property type="protein sequence ID" value="KKK20851.1"/>
    <property type="molecule type" value="Genomic_DNA"/>
</dbReference>
<dbReference type="PRINTS" id="PR00370">
    <property type="entry name" value="FMOXYGENASE"/>
</dbReference>
<dbReference type="SUPFAM" id="SSF51905">
    <property type="entry name" value="FAD/NAD(P)-binding domain"/>
    <property type="match status" value="1"/>
</dbReference>
<protein>
    <submittedName>
        <fullName evidence="6">Dimethylaniline monooxygenase</fullName>
    </submittedName>
</protein>
<dbReference type="AlphaFoldDB" id="A0A0F8VCS1"/>
<accession>A0A0F8VCS1</accession>
<dbReference type="GO" id="GO:0050661">
    <property type="term" value="F:NADP binding"/>
    <property type="evidence" value="ECO:0007669"/>
    <property type="project" value="InterPro"/>
</dbReference>
<dbReference type="STRING" id="308745.A0A0F8VCS1"/>
<evidence type="ECO:0000256" key="4">
    <source>
        <dbReference type="ARBA" id="ARBA00022857"/>
    </source>
</evidence>
<keyword evidence="3" id="KW-0274">FAD</keyword>
<comment type="similarity">
    <text evidence="1">Belongs to the FMO family.</text>
</comment>
<dbReference type="OrthoDB" id="2915840at2759"/>
<dbReference type="InterPro" id="IPR050346">
    <property type="entry name" value="FMO-like"/>
</dbReference>
<organism evidence="6 7">
    <name type="scientific">Aspergillus rambellii</name>
    <dbReference type="NCBI Taxonomy" id="308745"/>
    <lineage>
        <taxon>Eukaryota</taxon>
        <taxon>Fungi</taxon>
        <taxon>Dikarya</taxon>
        <taxon>Ascomycota</taxon>
        <taxon>Pezizomycotina</taxon>
        <taxon>Eurotiomycetes</taxon>
        <taxon>Eurotiomycetidae</taxon>
        <taxon>Eurotiales</taxon>
        <taxon>Aspergillaceae</taxon>
        <taxon>Aspergillus</taxon>
        <taxon>Aspergillus subgen. Nidulantes</taxon>
    </lineage>
</organism>
<evidence type="ECO:0000256" key="3">
    <source>
        <dbReference type="ARBA" id="ARBA00022827"/>
    </source>
</evidence>
<evidence type="ECO:0000256" key="2">
    <source>
        <dbReference type="ARBA" id="ARBA00022630"/>
    </source>
</evidence>
<evidence type="ECO:0000256" key="1">
    <source>
        <dbReference type="ARBA" id="ARBA00009183"/>
    </source>
</evidence>